<evidence type="ECO:0000313" key="4">
    <source>
        <dbReference type="Proteomes" id="UP000300879"/>
    </source>
</evidence>
<dbReference type="PANTHER" id="PTHR43308:SF5">
    <property type="entry name" value="S-LAYER PROTEIN _ PEPTIDOGLYCAN ENDO-BETA-N-ACETYLGLUCOSAMINIDASE"/>
    <property type="match status" value="1"/>
</dbReference>
<feature type="signal peptide" evidence="1">
    <location>
        <begin position="1"/>
        <end position="21"/>
    </location>
</feature>
<gene>
    <name evidence="3" type="ORF">E6C60_4191</name>
</gene>
<dbReference type="Proteomes" id="UP000300879">
    <property type="component" value="Chromosome"/>
</dbReference>
<dbReference type="InterPro" id="IPR001119">
    <property type="entry name" value="SLH_dom"/>
</dbReference>
<feature type="domain" description="SLH" evidence="2">
    <location>
        <begin position="40"/>
        <end position="103"/>
    </location>
</feature>
<organism evidence="3 4">
    <name type="scientific">Paenibacillus algicola</name>
    <dbReference type="NCBI Taxonomy" id="2565926"/>
    <lineage>
        <taxon>Bacteria</taxon>
        <taxon>Bacillati</taxon>
        <taxon>Bacillota</taxon>
        <taxon>Bacilli</taxon>
        <taxon>Bacillales</taxon>
        <taxon>Paenibacillaceae</taxon>
        <taxon>Paenibacillus</taxon>
    </lineage>
</organism>
<dbReference type="AlphaFoldDB" id="A0A4P8XPU3"/>
<reference evidence="3 4" key="1">
    <citation type="submission" date="2019-05" db="EMBL/GenBank/DDBJ databases">
        <authorList>
            <person name="Chen C."/>
        </authorList>
    </citation>
    <scope>NUCLEOTIDE SEQUENCE [LARGE SCALE GENOMIC DNA]</scope>
    <source>
        <strain evidence="3 4">HB172198</strain>
    </source>
</reference>
<evidence type="ECO:0000259" key="2">
    <source>
        <dbReference type="PROSITE" id="PS51272"/>
    </source>
</evidence>
<evidence type="ECO:0000313" key="3">
    <source>
        <dbReference type="EMBL" id="QCT04896.1"/>
    </source>
</evidence>
<keyword evidence="4" id="KW-1185">Reference proteome</keyword>
<protein>
    <submittedName>
        <fullName evidence="3">S-layer domain-containing protein</fullName>
    </submittedName>
</protein>
<proteinExistence type="predicted"/>
<dbReference type="PROSITE" id="PS51272">
    <property type="entry name" value="SLH"/>
    <property type="match status" value="3"/>
</dbReference>
<dbReference type="EMBL" id="CP040396">
    <property type="protein sequence ID" value="QCT04896.1"/>
    <property type="molecule type" value="Genomic_DNA"/>
</dbReference>
<dbReference type="OrthoDB" id="5845122at2"/>
<evidence type="ECO:0000256" key="1">
    <source>
        <dbReference type="SAM" id="SignalP"/>
    </source>
</evidence>
<feature type="chain" id="PRO_5038479029" evidence="1">
    <location>
        <begin position="22"/>
        <end position="407"/>
    </location>
</feature>
<dbReference type="InterPro" id="IPR051465">
    <property type="entry name" value="Cell_Envelope_Struct_Comp"/>
</dbReference>
<dbReference type="RefSeq" id="WP_138227530.1">
    <property type="nucleotide sequence ID" value="NZ_CP040396.1"/>
</dbReference>
<dbReference type="PANTHER" id="PTHR43308">
    <property type="entry name" value="OUTER MEMBRANE PROTEIN ALPHA-RELATED"/>
    <property type="match status" value="1"/>
</dbReference>
<dbReference type="Pfam" id="PF00395">
    <property type="entry name" value="SLH"/>
    <property type="match status" value="3"/>
</dbReference>
<feature type="domain" description="SLH" evidence="2">
    <location>
        <begin position="104"/>
        <end position="163"/>
    </location>
</feature>
<name>A0A4P8XPU3_9BACL</name>
<accession>A0A4P8XPU3</accession>
<keyword evidence="1" id="KW-0732">Signal</keyword>
<feature type="domain" description="SLH" evidence="2">
    <location>
        <begin position="173"/>
        <end position="236"/>
    </location>
</feature>
<dbReference type="KEGG" id="palo:E6C60_4191"/>
<sequence length="407" mass="44869">MKKVLLSALAAITLLTGSYTSAPPKVEAGVVDTAKDIITAVTAKFKDVKGHWAESIIAKAYDLELISGYKDGSFKPNGQITRAEFAAILSRTTKLPTVTNSEPFADLKDHWAGFAVNQLVAQGFINPSDYPNGFNPNTKLTRYEMMKWISNGLMNSNDSFKQAFQDTKNTLLPTPEAIRREISADKVPYLALVRGTGIVGGFEDGTLKPQNTTTRAEVSAILLRYMDVEGKSASAYPELNELREVGTTGTNLISLTGYHYTEGSFSDIRNTQITLANNSARLKIKNIIAVDAKTDDLKGVYSTLFYPKVESHQKGKFITYANLDMTSLIDKPVGNIYSQGLTSRLISFNRITDTDYVNSVGIKTFPQSALSYFKKNVENSLWTTAFLMPGRGYFITNDNQDTVAIYE</sequence>